<dbReference type="GeneID" id="20348561"/>
<dbReference type="eggNOG" id="ENOG502T48A">
    <property type="taxonomic scope" value="Eukaryota"/>
</dbReference>
<feature type="transmembrane region" description="Helical" evidence="1">
    <location>
        <begin position="94"/>
        <end position="113"/>
    </location>
</feature>
<reference evidence="2" key="3">
    <citation type="submission" date="2010-09" db="EMBL/GenBank/DDBJ databases">
        <title>Annotation of Gaeumannomyces graminis var. tritici R3-111a-1.</title>
        <authorList>
            <consortium name="The Broad Institute Genome Sequencing Platform"/>
            <person name="Ma L.-J."/>
            <person name="Dead R."/>
            <person name="Young S.K."/>
            <person name="Zeng Q."/>
            <person name="Gargeya S."/>
            <person name="Fitzgerald M."/>
            <person name="Haas B."/>
            <person name="Abouelleil A."/>
            <person name="Alvarado L."/>
            <person name="Arachchi H.M."/>
            <person name="Berlin A."/>
            <person name="Brown A."/>
            <person name="Chapman S.B."/>
            <person name="Chen Z."/>
            <person name="Dunbar C."/>
            <person name="Freedman E."/>
            <person name="Gearin G."/>
            <person name="Gellesch M."/>
            <person name="Goldberg J."/>
            <person name="Griggs A."/>
            <person name="Gujja S."/>
            <person name="Heiman D."/>
            <person name="Howarth C."/>
            <person name="Larson L."/>
            <person name="Lui A."/>
            <person name="MacDonald P.J.P."/>
            <person name="Mehta T."/>
            <person name="Montmayeur A."/>
            <person name="Murphy C."/>
            <person name="Neiman D."/>
            <person name="Pearson M."/>
            <person name="Priest M."/>
            <person name="Roberts A."/>
            <person name="Saif S."/>
            <person name="Shea T."/>
            <person name="Shenoy N."/>
            <person name="Sisk P."/>
            <person name="Stolte C."/>
            <person name="Sykes S."/>
            <person name="Yandava C."/>
            <person name="Wortman J."/>
            <person name="Nusbaum C."/>
            <person name="Birren B."/>
        </authorList>
    </citation>
    <scope>NUCLEOTIDE SEQUENCE</scope>
    <source>
        <strain evidence="2">R3-111a-1</strain>
    </source>
</reference>
<feature type="transmembrane region" description="Helical" evidence="1">
    <location>
        <begin position="64"/>
        <end position="82"/>
    </location>
</feature>
<evidence type="ECO:0000313" key="4">
    <source>
        <dbReference type="Proteomes" id="UP000006039"/>
    </source>
</evidence>
<keyword evidence="1" id="KW-0812">Transmembrane</keyword>
<accession>J3P3L6</accession>
<name>J3P3L6_GAET3</name>
<keyword evidence="4" id="KW-1185">Reference proteome</keyword>
<keyword evidence="1" id="KW-1133">Transmembrane helix</keyword>
<organism evidence="2">
    <name type="scientific">Gaeumannomyces tritici (strain R3-111a-1)</name>
    <name type="common">Wheat and barley take-all root rot fungus</name>
    <name type="synonym">Gaeumannomyces graminis var. tritici</name>
    <dbReference type="NCBI Taxonomy" id="644352"/>
    <lineage>
        <taxon>Eukaryota</taxon>
        <taxon>Fungi</taxon>
        <taxon>Dikarya</taxon>
        <taxon>Ascomycota</taxon>
        <taxon>Pezizomycotina</taxon>
        <taxon>Sordariomycetes</taxon>
        <taxon>Sordariomycetidae</taxon>
        <taxon>Magnaporthales</taxon>
        <taxon>Magnaporthaceae</taxon>
        <taxon>Gaeumannomyces</taxon>
    </lineage>
</organism>
<evidence type="ECO:0000313" key="2">
    <source>
        <dbReference type="EMBL" id="EJT74260.1"/>
    </source>
</evidence>
<protein>
    <submittedName>
        <fullName evidence="2 3">Uncharacterized protein</fullName>
    </submittedName>
</protein>
<feature type="transmembrane region" description="Helical" evidence="1">
    <location>
        <begin position="149"/>
        <end position="174"/>
    </location>
</feature>
<dbReference type="Proteomes" id="UP000006039">
    <property type="component" value="Unassembled WGS sequence"/>
</dbReference>
<reference evidence="3" key="5">
    <citation type="submission" date="2018-04" db="UniProtKB">
        <authorList>
            <consortium name="EnsemblFungi"/>
        </authorList>
    </citation>
    <scope>IDENTIFICATION</scope>
    <source>
        <strain evidence="3">R3-111a-1</strain>
    </source>
</reference>
<gene>
    <name evidence="3" type="primary">20348561</name>
    <name evidence="2" type="ORF">GGTG_08103</name>
</gene>
<evidence type="ECO:0000256" key="1">
    <source>
        <dbReference type="SAM" id="Phobius"/>
    </source>
</evidence>
<reference evidence="2" key="2">
    <citation type="submission" date="2010-07" db="EMBL/GenBank/DDBJ databases">
        <authorList>
            <consortium name="The Broad Institute Genome Sequencing Platform"/>
            <consortium name="Broad Institute Genome Sequencing Center for Infectious Disease"/>
            <person name="Ma L.-J."/>
            <person name="Dead R."/>
            <person name="Young S."/>
            <person name="Zeng Q."/>
            <person name="Koehrsen M."/>
            <person name="Alvarado L."/>
            <person name="Berlin A."/>
            <person name="Chapman S.B."/>
            <person name="Chen Z."/>
            <person name="Freedman E."/>
            <person name="Gellesch M."/>
            <person name="Goldberg J."/>
            <person name="Griggs A."/>
            <person name="Gujja S."/>
            <person name="Heilman E.R."/>
            <person name="Heiman D."/>
            <person name="Hepburn T."/>
            <person name="Howarth C."/>
            <person name="Jen D."/>
            <person name="Larson L."/>
            <person name="Mehta T."/>
            <person name="Neiman D."/>
            <person name="Pearson M."/>
            <person name="Roberts A."/>
            <person name="Saif S."/>
            <person name="Shea T."/>
            <person name="Shenoy N."/>
            <person name="Sisk P."/>
            <person name="Stolte C."/>
            <person name="Sykes S."/>
            <person name="Walk T."/>
            <person name="White J."/>
            <person name="Yandava C."/>
            <person name="Haas B."/>
            <person name="Nusbaum C."/>
            <person name="Birren B."/>
        </authorList>
    </citation>
    <scope>NUCLEOTIDE SEQUENCE</scope>
    <source>
        <strain evidence="2">R3-111a-1</strain>
    </source>
</reference>
<dbReference type="AlphaFoldDB" id="J3P3L6"/>
<dbReference type="VEuPathDB" id="FungiDB:GGTG_08103"/>
<dbReference type="EnsemblFungi" id="EJT74260">
    <property type="protein sequence ID" value="EJT74260"/>
    <property type="gene ID" value="GGTG_08103"/>
</dbReference>
<reference evidence="4" key="1">
    <citation type="submission" date="2010-07" db="EMBL/GenBank/DDBJ databases">
        <title>The genome sequence of Gaeumannomyces graminis var. tritici strain R3-111a-1.</title>
        <authorList>
            <consortium name="The Broad Institute Genome Sequencing Platform"/>
            <person name="Ma L.-J."/>
            <person name="Dead R."/>
            <person name="Young S."/>
            <person name="Zeng Q."/>
            <person name="Koehrsen M."/>
            <person name="Alvarado L."/>
            <person name="Berlin A."/>
            <person name="Chapman S.B."/>
            <person name="Chen Z."/>
            <person name="Freedman E."/>
            <person name="Gellesch M."/>
            <person name="Goldberg J."/>
            <person name="Griggs A."/>
            <person name="Gujja S."/>
            <person name="Heilman E.R."/>
            <person name="Heiman D."/>
            <person name="Hepburn T."/>
            <person name="Howarth C."/>
            <person name="Jen D."/>
            <person name="Larson L."/>
            <person name="Mehta T."/>
            <person name="Neiman D."/>
            <person name="Pearson M."/>
            <person name="Roberts A."/>
            <person name="Saif S."/>
            <person name="Shea T."/>
            <person name="Shenoy N."/>
            <person name="Sisk P."/>
            <person name="Stolte C."/>
            <person name="Sykes S."/>
            <person name="Walk T."/>
            <person name="White J."/>
            <person name="Yandava C."/>
            <person name="Haas B."/>
            <person name="Nusbaum C."/>
            <person name="Birren B."/>
        </authorList>
    </citation>
    <scope>NUCLEOTIDE SEQUENCE [LARGE SCALE GENOMIC DNA]</scope>
    <source>
        <strain evidence="4">R3-111a-1</strain>
    </source>
</reference>
<keyword evidence="1" id="KW-0472">Membrane</keyword>
<dbReference type="OrthoDB" id="10586999at2759"/>
<dbReference type="EMBL" id="GL385398">
    <property type="protein sequence ID" value="EJT74260.1"/>
    <property type="molecule type" value="Genomic_DNA"/>
</dbReference>
<proteinExistence type="predicted"/>
<evidence type="ECO:0000313" key="3">
    <source>
        <dbReference type="EnsemblFungi" id="EJT74260"/>
    </source>
</evidence>
<sequence>MPNLSPKTPNQGVIMDSSSAIETTPSTENDTLSGLDVDTAAIAEQATEFPKLEKLTPLLQEHKSGIAVVAALWLAIYVRVWLAYLLPFPDLRQTLSVAALALFLLLPLIPTHSSGNLINGLPRYFYTTLNTSLTRLYHRTLPPWLVTHVIPALLLLPLTRAVSLLLLLTVLGVARSYRTGTASVTAATDAAIRQAEAAAQRAAEHARAATALEMAALQLALSVGEADCSKQRRLDAAKDVREKAGEVAQEVAGVVRRRLDKVRQATEGAKNAVREDGDLELALEAVANLERLLEGLVQAEEAIGRRVQAARENLWRASLGE</sequence>
<dbReference type="RefSeq" id="XP_009224204.1">
    <property type="nucleotide sequence ID" value="XM_009225940.1"/>
</dbReference>
<dbReference type="HOGENOM" id="CLU_866109_0_0_1"/>
<reference evidence="3" key="4">
    <citation type="journal article" date="2015" name="G3 (Bethesda)">
        <title>Genome sequences of three phytopathogenic species of the Magnaporthaceae family of fungi.</title>
        <authorList>
            <person name="Okagaki L.H."/>
            <person name="Nunes C.C."/>
            <person name="Sailsbery J."/>
            <person name="Clay B."/>
            <person name="Brown D."/>
            <person name="John T."/>
            <person name="Oh Y."/>
            <person name="Young N."/>
            <person name="Fitzgerald M."/>
            <person name="Haas B.J."/>
            <person name="Zeng Q."/>
            <person name="Young S."/>
            <person name="Adiconis X."/>
            <person name="Fan L."/>
            <person name="Levin J.Z."/>
            <person name="Mitchell T.K."/>
            <person name="Okubara P.A."/>
            <person name="Farman M.L."/>
            <person name="Kohn L.M."/>
            <person name="Birren B."/>
            <person name="Ma L.-J."/>
            <person name="Dean R.A."/>
        </authorList>
    </citation>
    <scope>NUCLEOTIDE SEQUENCE</scope>
    <source>
        <strain evidence="3">R3-111a-1</strain>
    </source>
</reference>